<evidence type="ECO:0000256" key="8">
    <source>
        <dbReference type="ARBA" id="ARBA00045373"/>
    </source>
</evidence>
<organism evidence="12 13">
    <name type="scientific">Nezara viridula</name>
    <name type="common">Southern green stink bug</name>
    <name type="synonym">Cimex viridulus</name>
    <dbReference type="NCBI Taxonomy" id="85310"/>
    <lineage>
        <taxon>Eukaryota</taxon>
        <taxon>Metazoa</taxon>
        <taxon>Ecdysozoa</taxon>
        <taxon>Arthropoda</taxon>
        <taxon>Hexapoda</taxon>
        <taxon>Insecta</taxon>
        <taxon>Pterygota</taxon>
        <taxon>Neoptera</taxon>
        <taxon>Paraneoptera</taxon>
        <taxon>Hemiptera</taxon>
        <taxon>Heteroptera</taxon>
        <taxon>Panheteroptera</taxon>
        <taxon>Pentatomomorpha</taxon>
        <taxon>Pentatomoidea</taxon>
        <taxon>Pentatomidae</taxon>
        <taxon>Pentatominae</taxon>
        <taxon>Nezara</taxon>
    </lineage>
</organism>
<keyword evidence="5" id="KW-0648">Protein biosynthesis</keyword>
<dbReference type="GO" id="GO:0003743">
    <property type="term" value="F:translation initiation factor activity"/>
    <property type="evidence" value="ECO:0007669"/>
    <property type="project" value="UniProtKB-KW"/>
</dbReference>
<name>A0A9P0HVF6_NEZVI</name>
<evidence type="ECO:0000313" key="12">
    <source>
        <dbReference type="EMBL" id="CAH1408097.1"/>
    </source>
</evidence>
<evidence type="ECO:0000256" key="3">
    <source>
        <dbReference type="ARBA" id="ARBA00022490"/>
    </source>
</evidence>
<evidence type="ECO:0000256" key="7">
    <source>
        <dbReference type="ARBA" id="ARBA00044229"/>
    </source>
</evidence>
<evidence type="ECO:0000313" key="13">
    <source>
        <dbReference type="Proteomes" id="UP001152798"/>
    </source>
</evidence>
<evidence type="ECO:0000256" key="1">
    <source>
        <dbReference type="ARBA" id="ARBA00004514"/>
    </source>
</evidence>
<evidence type="ECO:0000256" key="4">
    <source>
        <dbReference type="ARBA" id="ARBA00022540"/>
    </source>
</evidence>
<dbReference type="Proteomes" id="UP001152798">
    <property type="component" value="Chromosome 7"/>
</dbReference>
<evidence type="ECO:0000259" key="11">
    <source>
        <dbReference type="Pfam" id="PF24894"/>
    </source>
</evidence>
<dbReference type="GO" id="GO:0005829">
    <property type="term" value="C:cytosol"/>
    <property type="evidence" value="ECO:0007669"/>
    <property type="project" value="UniProtKB-SubCell"/>
</dbReference>
<dbReference type="GO" id="GO:0002183">
    <property type="term" value="P:cytoplasmic translational initiation"/>
    <property type="evidence" value="ECO:0007669"/>
    <property type="project" value="TreeGrafter"/>
</dbReference>
<protein>
    <recommendedName>
        <fullName evidence="6">Translation initiation factor eIF2B subunit gamma</fullName>
    </recommendedName>
    <alternativeName>
        <fullName evidence="7">eIF2B GDP-GTP exchange factor subunit gamma</fullName>
    </alternativeName>
</protein>
<dbReference type="Pfam" id="PF24894">
    <property type="entry name" value="Hexapep_GlmU"/>
    <property type="match status" value="1"/>
</dbReference>
<feature type="domain" description="Glucose-1-phosphate adenylyltransferase/Bifunctional protein GlmU-like C-terminal hexapeptide" evidence="11">
    <location>
        <begin position="369"/>
        <end position="424"/>
    </location>
</feature>
<dbReference type="InterPro" id="IPR029044">
    <property type="entry name" value="Nucleotide-diphossugar_trans"/>
</dbReference>
<dbReference type="InterPro" id="IPR056818">
    <property type="entry name" value="GlmU/GlgC-like_hexapep"/>
</dbReference>
<keyword evidence="4" id="KW-0396">Initiation factor</keyword>
<dbReference type="Pfam" id="PF00483">
    <property type="entry name" value="NTP_transferase"/>
    <property type="match status" value="1"/>
</dbReference>
<evidence type="ECO:0000256" key="2">
    <source>
        <dbReference type="ARBA" id="ARBA00007878"/>
    </source>
</evidence>
<dbReference type="PANTHER" id="PTHR45989:SF1">
    <property type="entry name" value="TRANSLATION INITIATION FACTOR EIF-2B SUBUNIT GAMMA"/>
    <property type="match status" value="1"/>
</dbReference>
<evidence type="ECO:0000256" key="5">
    <source>
        <dbReference type="ARBA" id="ARBA00022917"/>
    </source>
</evidence>
<feature type="domain" description="Nucleotidyl transferase" evidence="10">
    <location>
        <begin position="9"/>
        <end position="148"/>
    </location>
</feature>
<dbReference type="PANTHER" id="PTHR45989">
    <property type="entry name" value="TRANSLATION INITIATION FACTOR EIF-2B SUBUNIT GAMMA"/>
    <property type="match status" value="1"/>
</dbReference>
<dbReference type="GO" id="GO:0005085">
    <property type="term" value="F:guanyl-nucleotide exchange factor activity"/>
    <property type="evidence" value="ECO:0007669"/>
    <property type="project" value="TreeGrafter"/>
</dbReference>
<dbReference type="CDD" id="cd04198">
    <property type="entry name" value="eIF-2B_gamma_N"/>
    <property type="match status" value="1"/>
</dbReference>
<comment type="subcellular location">
    <subcellularLocation>
        <location evidence="1">Cytoplasm</location>
        <location evidence="1">Cytosol</location>
    </subcellularLocation>
</comment>
<reference evidence="12" key="1">
    <citation type="submission" date="2022-01" db="EMBL/GenBank/DDBJ databases">
        <authorList>
            <person name="King R."/>
        </authorList>
    </citation>
    <scope>NUCLEOTIDE SEQUENCE</scope>
</reference>
<evidence type="ECO:0000259" key="10">
    <source>
        <dbReference type="Pfam" id="PF00483"/>
    </source>
</evidence>
<dbReference type="InterPro" id="IPR051960">
    <property type="entry name" value="eIF2B_gamma"/>
</dbReference>
<dbReference type="SUPFAM" id="SSF53448">
    <property type="entry name" value="Nucleotide-diphospho-sugar transferases"/>
    <property type="match status" value="1"/>
</dbReference>
<keyword evidence="13" id="KW-1185">Reference proteome</keyword>
<gene>
    <name evidence="12" type="ORF">NEZAVI_LOCUS15689</name>
</gene>
<comment type="similarity">
    <text evidence="2">Belongs to the eIF-2B gamma/epsilon subunits family.</text>
</comment>
<dbReference type="GO" id="GO:0005851">
    <property type="term" value="C:eukaryotic translation initiation factor 2B complex"/>
    <property type="evidence" value="ECO:0007669"/>
    <property type="project" value="TreeGrafter"/>
</dbReference>
<keyword evidence="3" id="KW-0963">Cytoplasm</keyword>
<dbReference type="AlphaFoldDB" id="A0A9P0HVF6"/>
<evidence type="ECO:0000256" key="6">
    <source>
        <dbReference type="ARBA" id="ARBA00044196"/>
    </source>
</evidence>
<proteinExistence type="inferred from homology"/>
<sequence>MYTKSQIQAVIMAAGKGSRMTELTAKKPKCLLPVGNLPMIWFPLNLLQKTGFQDVFIVVLETNKSEIQAALEKFNLKIKIELIGIPVGEDWGTADSLRYLEESNKIKSDVLVLSCDLITNVNLQPLFELFRKHDATVAALFAPVSNASSITVPGPKSKNKTEKDFIGIEENTSRLVFVASASDFEEELPLPCRLVKKFGKIALNSQLLDAHVYIFARALCKYLVLNKNISTIKGELLPHVVRKQMQPKHKKMDQDKAASVIGVDLKTDLQEMSEENELILKARLMSTFTDSRLEPVYRGDSLRCYGHLADGVTIRANSLMEYTRVNRLILEKWSELTGIEGNRISSTATISSTQLDSDSCLVGDKADVAEKTSIKSTILAPNVKVSPKTRIMSSVIMASASIGVGCNIQNCIVCEDSVVSDGCELKDCLVGSHFTVPVGGKHSNEVLTDVDHLMEI</sequence>
<dbReference type="OrthoDB" id="10250549at2759"/>
<dbReference type="InterPro" id="IPR005835">
    <property type="entry name" value="NTP_transferase_dom"/>
</dbReference>
<comment type="subunit">
    <text evidence="9">Component of the translation initiation factor 2B (eIF2B) complex which is a heterodecamer of two sets of five different subunits: alpha, beta, gamma, delta and epsilon. Subunits alpha, beta and delta comprise a regulatory subcomplex and subunits epsilon and gamma comprise a catalytic subcomplex. Within the complex, the hexameric regulatory complex resides at the center, with the two heterodimeric catalytic subcomplexes bound on opposite sides.</text>
</comment>
<dbReference type="Gene3D" id="3.90.550.10">
    <property type="entry name" value="Spore Coat Polysaccharide Biosynthesis Protein SpsA, Chain A"/>
    <property type="match status" value="1"/>
</dbReference>
<comment type="function">
    <text evidence="8">Acts as a component of the translation initiation factor 2B (eIF2B) complex, which catalyzes the exchange of GDP for GTP on the eukaryotic initiation factor 2 (eIF2) complex gamma subunit. Its guanine nucleotide exchange factor activity is repressed when bound to eIF2 complex phosphorylated on the alpha subunit, thereby limiting the amount of methionyl-initiator methionine tRNA available to the ribosome and consequently global translation is repressed.</text>
</comment>
<dbReference type="EMBL" id="OV725083">
    <property type="protein sequence ID" value="CAH1408097.1"/>
    <property type="molecule type" value="Genomic_DNA"/>
</dbReference>
<evidence type="ECO:0000256" key="9">
    <source>
        <dbReference type="ARBA" id="ARBA00046432"/>
    </source>
</evidence>
<accession>A0A9P0HVF6</accession>
<dbReference type="Gene3D" id="2.160.10.10">
    <property type="entry name" value="Hexapeptide repeat proteins"/>
    <property type="match status" value="1"/>
</dbReference>